<accession>A0A2K2DH73</accession>
<dbReference type="Proteomes" id="UP000008810">
    <property type="component" value="Chromosome 2"/>
</dbReference>
<proteinExistence type="predicted"/>
<feature type="region of interest" description="Disordered" evidence="1">
    <location>
        <begin position="15"/>
        <end position="59"/>
    </location>
</feature>
<reference evidence="3" key="3">
    <citation type="submission" date="2018-08" db="UniProtKB">
        <authorList>
            <consortium name="EnsemblPlants"/>
        </authorList>
    </citation>
    <scope>IDENTIFICATION</scope>
    <source>
        <strain evidence="3">cv. Bd21</strain>
    </source>
</reference>
<dbReference type="EnsemblPlants" id="PNT73626">
    <property type="protein sequence ID" value="PNT73626"/>
    <property type="gene ID" value="BRADI_2g61305v3"/>
</dbReference>
<name>A0A2K2DH73_BRADI</name>
<organism evidence="2">
    <name type="scientific">Brachypodium distachyon</name>
    <name type="common">Purple false brome</name>
    <name type="synonym">Trachynia distachya</name>
    <dbReference type="NCBI Taxonomy" id="15368"/>
    <lineage>
        <taxon>Eukaryota</taxon>
        <taxon>Viridiplantae</taxon>
        <taxon>Streptophyta</taxon>
        <taxon>Embryophyta</taxon>
        <taxon>Tracheophyta</taxon>
        <taxon>Spermatophyta</taxon>
        <taxon>Magnoliopsida</taxon>
        <taxon>Liliopsida</taxon>
        <taxon>Poales</taxon>
        <taxon>Poaceae</taxon>
        <taxon>BOP clade</taxon>
        <taxon>Pooideae</taxon>
        <taxon>Stipodae</taxon>
        <taxon>Brachypodieae</taxon>
        <taxon>Brachypodium</taxon>
    </lineage>
</organism>
<evidence type="ECO:0000313" key="4">
    <source>
        <dbReference type="Proteomes" id="UP000008810"/>
    </source>
</evidence>
<dbReference type="AlphaFoldDB" id="A0A2K2DH73"/>
<evidence type="ECO:0000313" key="2">
    <source>
        <dbReference type="EMBL" id="PNT73626.1"/>
    </source>
</evidence>
<reference evidence="2" key="2">
    <citation type="submission" date="2017-06" db="EMBL/GenBank/DDBJ databases">
        <title>WGS assembly of Brachypodium distachyon.</title>
        <authorList>
            <consortium name="The International Brachypodium Initiative"/>
            <person name="Lucas S."/>
            <person name="Harmon-Smith M."/>
            <person name="Lail K."/>
            <person name="Tice H."/>
            <person name="Grimwood J."/>
            <person name="Bruce D."/>
            <person name="Barry K."/>
            <person name="Shu S."/>
            <person name="Lindquist E."/>
            <person name="Wang M."/>
            <person name="Pitluck S."/>
            <person name="Vogel J.P."/>
            <person name="Garvin D.F."/>
            <person name="Mockler T.C."/>
            <person name="Schmutz J."/>
            <person name="Rokhsar D."/>
            <person name="Bevan M.W."/>
        </authorList>
    </citation>
    <scope>NUCLEOTIDE SEQUENCE</scope>
    <source>
        <strain evidence="2">Bd21</strain>
    </source>
</reference>
<evidence type="ECO:0000256" key="1">
    <source>
        <dbReference type="SAM" id="MobiDB-lite"/>
    </source>
</evidence>
<gene>
    <name evidence="2" type="ORF">BRADI_2g61305v3</name>
</gene>
<dbReference type="Gramene" id="PNT73626">
    <property type="protein sequence ID" value="PNT73626"/>
    <property type="gene ID" value="BRADI_2g61305v3"/>
</dbReference>
<sequence length="59" mass="6402">MAVGCPAVKEKRLLNALAAPRHKPQATQDDPRHKPQATQDDPRHKPQAFAASDFAGTSK</sequence>
<evidence type="ECO:0000313" key="3">
    <source>
        <dbReference type="EnsemblPlants" id="PNT73626"/>
    </source>
</evidence>
<protein>
    <submittedName>
        <fullName evidence="2 3">Uncharacterized protein</fullName>
    </submittedName>
</protein>
<dbReference type="EMBL" id="CM000881">
    <property type="protein sequence ID" value="PNT73626.1"/>
    <property type="molecule type" value="Genomic_DNA"/>
</dbReference>
<reference evidence="2 3" key="1">
    <citation type="journal article" date="2010" name="Nature">
        <title>Genome sequencing and analysis of the model grass Brachypodium distachyon.</title>
        <authorList>
            <consortium name="International Brachypodium Initiative"/>
        </authorList>
    </citation>
    <scope>NUCLEOTIDE SEQUENCE [LARGE SCALE GENOMIC DNA]</scope>
    <source>
        <strain evidence="2 3">Bd21</strain>
    </source>
</reference>
<keyword evidence="4" id="KW-1185">Reference proteome</keyword>
<dbReference type="InParanoid" id="A0A2K2DH73"/>